<dbReference type="EMBL" id="BNCP01000086">
    <property type="protein sequence ID" value="GIL93022.1"/>
    <property type="molecule type" value="Genomic_DNA"/>
</dbReference>
<dbReference type="Proteomes" id="UP000747110">
    <property type="component" value="Unassembled WGS sequence"/>
</dbReference>
<dbReference type="AlphaFoldDB" id="A0A8J4FZL3"/>
<comment type="caution">
    <text evidence="3">The sequence shown here is derived from an EMBL/GenBank/DDBJ whole genome shotgun (WGS) entry which is preliminary data.</text>
</comment>
<dbReference type="PANTHER" id="PTHR40515:SF1">
    <property type="entry name" value="CILIA- AND FLAGELLA-ASSOCIATED PROTEIN 157"/>
    <property type="match status" value="1"/>
</dbReference>
<evidence type="ECO:0000256" key="2">
    <source>
        <dbReference type="SAM" id="MobiDB-lite"/>
    </source>
</evidence>
<feature type="non-terminal residue" evidence="3">
    <location>
        <position position="402"/>
    </location>
</feature>
<feature type="region of interest" description="Disordered" evidence="2">
    <location>
        <begin position="107"/>
        <end position="147"/>
    </location>
</feature>
<feature type="compositionally biased region" description="Low complexity" evidence="2">
    <location>
        <begin position="132"/>
        <end position="147"/>
    </location>
</feature>
<gene>
    <name evidence="3" type="ORF">Vretifemale_20432</name>
</gene>
<keyword evidence="4" id="KW-1185">Reference proteome</keyword>
<dbReference type="OrthoDB" id="542225at2759"/>
<dbReference type="PANTHER" id="PTHR40515">
    <property type="entry name" value="CILIA- AND FLAGELLA-ASSOCIATED PROTEIN 157"/>
    <property type="match status" value="1"/>
</dbReference>
<sequence length="402" mass="43468">MADGVLGTALQSYQPLNRMHEKAAQLRAELDTASKADRHAQFKRGSSKSLLSFNGGGQGTPSPAPGASPPRRFLRTTTSVHSVSTVIPGSSGTYERPTSASLFASRLSSRRVSNTSGGATDLSGDEVRTTTSGGKSSPSRRLSRPTRVSVARDLPDYAAAISRQNQLEDTVAELEDQVRQLASDNERRQDSYMRREAALQEEMAKLQEQLRKARGDQPQNPVFGKAAANIRDLHNQVVSQVEDLLTAQAATFRNEEHGTLRNFTARLNELEAAVMAEKAKGAAREDIDCAEQIKVLRAQLDSTQQIAQILDKKHSVVAEENSRLRAQFKLQEEDREYLIKQTVALKKENGALRNQLATLLEEISVLNQEKEDLVAATTAASASAGFTSTEGGGGGGGGILLT</sequence>
<feature type="coiled-coil region" evidence="1">
    <location>
        <begin position="157"/>
        <end position="216"/>
    </location>
</feature>
<feature type="region of interest" description="Disordered" evidence="2">
    <location>
        <begin position="35"/>
        <end position="73"/>
    </location>
</feature>
<evidence type="ECO:0000313" key="3">
    <source>
        <dbReference type="EMBL" id="GIL93022.1"/>
    </source>
</evidence>
<name>A0A8J4FZL3_9CHLO</name>
<feature type="coiled-coil region" evidence="1">
    <location>
        <begin position="342"/>
        <end position="376"/>
    </location>
</feature>
<evidence type="ECO:0000256" key="1">
    <source>
        <dbReference type="SAM" id="Coils"/>
    </source>
</evidence>
<accession>A0A8J4FZL3</accession>
<evidence type="ECO:0000313" key="4">
    <source>
        <dbReference type="Proteomes" id="UP000747110"/>
    </source>
</evidence>
<organism evidence="3 4">
    <name type="scientific">Volvox reticuliferus</name>
    <dbReference type="NCBI Taxonomy" id="1737510"/>
    <lineage>
        <taxon>Eukaryota</taxon>
        <taxon>Viridiplantae</taxon>
        <taxon>Chlorophyta</taxon>
        <taxon>core chlorophytes</taxon>
        <taxon>Chlorophyceae</taxon>
        <taxon>CS clade</taxon>
        <taxon>Chlamydomonadales</taxon>
        <taxon>Volvocaceae</taxon>
        <taxon>Volvox</taxon>
    </lineage>
</organism>
<reference evidence="3" key="1">
    <citation type="journal article" date="2021" name="Proc. Natl. Acad. Sci. U.S.A.">
        <title>Three genomes in the algal genus Volvox reveal the fate of a haploid sex-determining region after a transition to homothallism.</title>
        <authorList>
            <person name="Yamamoto K."/>
            <person name="Hamaji T."/>
            <person name="Kawai-Toyooka H."/>
            <person name="Matsuzaki R."/>
            <person name="Takahashi F."/>
            <person name="Nishimura Y."/>
            <person name="Kawachi M."/>
            <person name="Noguchi H."/>
            <person name="Minakuchi Y."/>
            <person name="Umen J.G."/>
            <person name="Toyoda A."/>
            <person name="Nozaki H."/>
        </authorList>
    </citation>
    <scope>NUCLEOTIDE SEQUENCE</scope>
    <source>
        <strain evidence="3">NIES-3786</strain>
    </source>
</reference>
<proteinExistence type="predicted"/>
<keyword evidence="1" id="KW-0175">Coiled coil</keyword>
<protein>
    <submittedName>
        <fullName evidence="3">Uncharacterized protein</fullName>
    </submittedName>
</protein>